<protein>
    <recommendedName>
        <fullName evidence="3">Transcription elongation factor SPT5</fullName>
    </recommendedName>
    <alternativeName>
        <fullName evidence="4">Transcription elongation factor spt5</fullName>
    </alternativeName>
</protein>
<accession>A0A9W8AMJ4</accession>
<dbReference type="Pfam" id="PF23042">
    <property type="entry name" value="KOW1_SPT5"/>
    <property type="match status" value="1"/>
</dbReference>
<dbReference type="CDD" id="cd06082">
    <property type="entry name" value="KOW_Spt5_2"/>
    <property type="match status" value="1"/>
</dbReference>
<dbReference type="GO" id="GO:0006357">
    <property type="term" value="P:regulation of transcription by RNA polymerase II"/>
    <property type="evidence" value="ECO:0007669"/>
    <property type="project" value="InterPro"/>
</dbReference>
<dbReference type="PANTHER" id="PTHR11125">
    <property type="entry name" value="SUPPRESSOR OF TY 5"/>
    <property type="match status" value="1"/>
</dbReference>
<name>A0A9W8AMJ4_9FUNG</name>
<dbReference type="InterPro" id="IPR008991">
    <property type="entry name" value="Translation_prot_SH3-like_sf"/>
</dbReference>
<dbReference type="GO" id="GO:0003746">
    <property type="term" value="F:translation elongation factor activity"/>
    <property type="evidence" value="ECO:0007669"/>
    <property type="project" value="UniProtKB-KW"/>
</dbReference>
<evidence type="ECO:0000313" key="10">
    <source>
        <dbReference type="EMBL" id="KAJ1948163.1"/>
    </source>
</evidence>
<sequence length="307" mass="33913">MVDVVRIRRTENHIQPKSWVRVKRGKYAGDLAQVLEVEDSQDVVKIRLVPRLEVSGHRDNMDDDLAKKRKKGVPYNSASEPRPPQRLFNPKDSSRLDLNKPIMFRGSNSYMYGNDLFRDGFLEKTVKVTSLNTEHINPTLDEIAKFSVGDGTDEENAQSLSALAGSAAVQSAKTIALRPGDQVEVIEGDMIHVHGVVTSVDGDVVQVHPEVRGLPDSLRFSTSQLRKRYKEGDHVKVAGGHHGGETGMIVSVTDNVVTLLSDLAMKEITVFAKDLREVADSTAPINSHTVSGRFELYDFVTVDESPA</sequence>
<dbReference type="SUPFAM" id="SSF50104">
    <property type="entry name" value="Translation proteins SH3-like domain"/>
    <property type="match status" value="1"/>
</dbReference>
<feature type="domain" description="KOW" evidence="9">
    <location>
        <begin position="228"/>
        <end position="255"/>
    </location>
</feature>
<dbReference type="InterPro" id="IPR005824">
    <property type="entry name" value="KOW"/>
</dbReference>
<dbReference type="InterPro" id="IPR041976">
    <property type="entry name" value="KOW_Spt5_3"/>
</dbReference>
<dbReference type="Gene3D" id="2.30.30.30">
    <property type="match status" value="2"/>
</dbReference>
<evidence type="ECO:0000259" key="9">
    <source>
        <dbReference type="SMART" id="SM00739"/>
    </source>
</evidence>
<organism evidence="10 11">
    <name type="scientific">Dispira parvispora</name>
    <dbReference type="NCBI Taxonomy" id="1520584"/>
    <lineage>
        <taxon>Eukaryota</taxon>
        <taxon>Fungi</taxon>
        <taxon>Fungi incertae sedis</taxon>
        <taxon>Zoopagomycota</taxon>
        <taxon>Kickxellomycotina</taxon>
        <taxon>Dimargaritomycetes</taxon>
        <taxon>Dimargaritales</taxon>
        <taxon>Dimargaritaceae</taxon>
        <taxon>Dispira</taxon>
    </lineage>
</organism>
<dbReference type="GO" id="GO:0032044">
    <property type="term" value="C:DSIF complex"/>
    <property type="evidence" value="ECO:0007669"/>
    <property type="project" value="TreeGrafter"/>
</dbReference>
<evidence type="ECO:0000256" key="6">
    <source>
        <dbReference type="ARBA" id="ARBA00023242"/>
    </source>
</evidence>
<comment type="caution">
    <text evidence="10">The sequence shown here is derived from an EMBL/GenBank/DDBJ whole genome shotgun (WGS) entry which is preliminary data.</text>
</comment>
<dbReference type="InterPro" id="IPR041975">
    <property type="entry name" value="KOW_Spt5_2"/>
</dbReference>
<dbReference type="GO" id="GO:0032784">
    <property type="term" value="P:regulation of DNA-templated transcription elongation"/>
    <property type="evidence" value="ECO:0007669"/>
    <property type="project" value="InterPro"/>
</dbReference>
<dbReference type="FunFam" id="2.30.30.30:FF:000018">
    <property type="entry name" value="Transcription elongation factor SPT5"/>
    <property type="match status" value="1"/>
</dbReference>
<comment type="subunit">
    <text evidence="7">Component of the SPT4-SPT5 complex. Interacts with RNA polymerase II.</text>
</comment>
<feature type="region of interest" description="Disordered" evidence="8">
    <location>
        <begin position="57"/>
        <end position="92"/>
    </location>
</feature>
<feature type="non-terminal residue" evidence="10">
    <location>
        <position position="307"/>
    </location>
</feature>
<evidence type="ECO:0000256" key="1">
    <source>
        <dbReference type="ARBA" id="ARBA00004123"/>
    </source>
</evidence>
<evidence type="ECO:0000256" key="7">
    <source>
        <dbReference type="ARBA" id="ARBA00025870"/>
    </source>
</evidence>
<proteinExistence type="inferred from homology"/>
<gene>
    <name evidence="10" type="primary">SPT5</name>
    <name evidence="10" type="ORF">IWQ62_006932</name>
</gene>
<evidence type="ECO:0000256" key="3">
    <source>
        <dbReference type="ARBA" id="ARBA00020181"/>
    </source>
</evidence>
<evidence type="ECO:0000256" key="5">
    <source>
        <dbReference type="ARBA" id="ARBA00023163"/>
    </source>
</evidence>
<evidence type="ECO:0000256" key="8">
    <source>
        <dbReference type="SAM" id="MobiDB-lite"/>
    </source>
</evidence>
<dbReference type="InterPro" id="IPR041973">
    <property type="entry name" value="KOW_Spt5_1"/>
</dbReference>
<feature type="compositionally biased region" description="Basic and acidic residues" evidence="8">
    <location>
        <begin position="57"/>
        <end position="66"/>
    </location>
</feature>
<keyword evidence="10" id="KW-0648">Protein biosynthesis</keyword>
<keyword evidence="11" id="KW-1185">Reference proteome</keyword>
<dbReference type="GO" id="GO:0003729">
    <property type="term" value="F:mRNA binding"/>
    <property type="evidence" value="ECO:0007669"/>
    <property type="project" value="TreeGrafter"/>
</dbReference>
<dbReference type="Pfam" id="PF23284">
    <property type="entry name" value="KOW2_Spt5"/>
    <property type="match status" value="1"/>
</dbReference>
<dbReference type="CDD" id="cd06081">
    <property type="entry name" value="KOW_Spt5_1"/>
    <property type="match status" value="1"/>
</dbReference>
<feature type="domain" description="KOW" evidence="9">
    <location>
        <begin position="176"/>
        <end position="203"/>
    </location>
</feature>
<dbReference type="AlphaFoldDB" id="A0A9W8AMJ4"/>
<reference evidence="10" key="1">
    <citation type="submission" date="2022-07" db="EMBL/GenBank/DDBJ databases">
        <title>Phylogenomic reconstructions and comparative analyses of Kickxellomycotina fungi.</title>
        <authorList>
            <person name="Reynolds N.K."/>
            <person name="Stajich J.E."/>
            <person name="Barry K."/>
            <person name="Grigoriev I.V."/>
            <person name="Crous P."/>
            <person name="Smith M.E."/>
        </authorList>
    </citation>
    <scope>NUCLEOTIDE SEQUENCE</scope>
    <source>
        <strain evidence="10">RSA 1196</strain>
    </source>
</reference>
<dbReference type="CDD" id="cd06083">
    <property type="entry name" value="KOW_Spt5_3"/>
    <property type="match status" value="1"/>
</dbReference>
<dbReference type="PANTHER" id="PTHR11125:SF7">
    <property type="entry name" value="TRANSCRIPTION ELONGATION FACTOR SPT5"/>
    <property type="match status" value="1"/>
</dbReference>
<dbReference type="InterPro" id="IPR014722">
    <property type="entry name" value="Rib_uL2_dom2"/>
</dbReference>
<evidence type="ECO:0000256" key="2">
    <source>
        <dbReference type="ARBA" id="ARBA00006956"/>
    </source>
</evidence>
<keyword evidence="5" id="KW-0804">Transcription</keyword>
<dbReference type="EMBL" id="JANBPY010004416">
    <property type="protein sequence ID" value="KAJ1948163.1"/>
    <property type="molecule type" value="Genomic_DNA"/>
</dbReference>
<comment type="similarity">
    <text evidence="2">Belongs to the SPT5 family.</text>
</comment>
<dbReference type="Proteomes" id="UP001150925">
    <property type="component" value="Unassembled WGS sequence"/>
</dbReference>
<evidence type="ECO:0000313" key="11">
    <source>
        <dbReference type="Proteomes" id="UP001150925"/>
    </source>
</evidence>
<dbReference type="InterPro" id="IPR039659">
    <property type="entry name" value="SPT5"/>
</dbReference>
<feature type="domain" description="KOW" evidence="9">
    <location>
        <begin position="13"/>
        <end position="40"/>
    </location>
</feature>
<dbReference type="SMART" id="SM00739">
    <property type="entry name" value="KOW"/>
    <property type="match status" value="3"/>
</dbReference>
<dbReference type="OrthoDB" id="28901at2759"/>
<keyword evidence="6" id="KW-0539">Nucleus</keyword>
<comment type="subcellular location">
    <subcellularLocation>
        <location evidence="1">Nucleus</location>
    </subcellularLocation>
</comment>
<keyword evidence="10" id="KW-0251">Elongation factor</keyword>
<evidence type="ECO:0000256" key="4">
    <source>
        <dbReference type="ARBA" id="ARBA00021370"/>
    </source>
</evidence>
<dbReference type="GO" id="GO:0006368">
    <property type="term" value="P:transcription elongation by RNA polymerase II"/>
    <property type="evidence" value="ECO:0007669"/>
    <property type="project" value="TreeGrafter"/>
</dbReference>